<evidence type="ECO:0000256" key="4">
    <source>
        <dbReference type="ARBA" id="ARBA00022723"/>
    </source>
</evidence>
<dbReference type="InterPro" id="IPR036188">
    <property type="entry name" value="FAD/NAD-bd_sf"/>
</dbReference>
<name>A0A9X3YFM1_9GAMM</name>
<dbReference type="AlphaFoldDB" id="A0A9X3YFM1"/>
<keyword evidence="4" id="KW-0479">Metal-binding</keyword>
<dbReference type="SUPFAM" id="SSF51905">
    <property type="entry name" value="FAD/NAD(P)-binding domain"/>
    <property type="match status" value="2"/>
</dbReference>
<dbReference type="InterPro" id="IPR016156">
    <property type="entry name" value="FAD/NAD-linked_Rdtase_dimer_sf"/>
</dbReference>
<dbReference type="SUPFAM" id="SSF55424">
    <property type="entry name" value="FAD/NAD-linked reductases, dimerisation (C-terminal) domain"/>
    <property type="match status" value="1"/>
</dbReference>
<dbReference type="InterPro" id="IPR023753">
    <property type="entry name" value="FAD/NAD-binding_dom"/>
</dbReference>
<evidence type="ECO:0000313" key="11">
    <source>
        <dbReference type="Proteomes" id="UP001139971"/>
    </source>
</evidence>
<dbReference type="PANTHER" id="PTHR43557:SF2">
    <property type="entry name" value="RIESKE DOMAIN-CONTAINING PROTEIN-RELATED"/>
    <property type="match status" value="1"/>
</dbReference>
<dbReference type="EMBL" id="JAOVZO020000001">
    <property type="protein sequence ID" value="MDC8011031.1"/>
    <property type="molecule type" value="Genomic_DNA"/>
</dbReference>
<dbReference type="GO" id="GO:0051537">
    <property type="term" value="F:2 iron, 2 sulfur cluster binding"/>
    <property type="evidence" value="ECO:0007669"/>
    <property type="project" value="UniProtKB-KW"/>
</dbReference>
<keyword evidence="11" id="KW-1185">Reference proteome</keyword>
<dbReference type="Proteomes" id="UP001139971">
    <property type="component" value="Unassembled WGS sequence"/>
</dbReference>
<keyword evidence="8" id="KW-0411">Iron-sulfur</keyword>
<proteinExistence type="predicted"/>
<dbReference type="PRINTS" id="PR00368">
    <property type="entry name" value="FADPNR"/>
</dbReference>
<protein>
    <submittedName>
        <fullName evidence="10">FAD-dependent oxidoreductase</fullName>
    </submittedName>
</protein>
<dbReference type="PANTHER" id="PTHR43557">
    <property type="entry name" value="APOPTOSIS-INDUCING FACTOR 1"/>
    <property type="match status" value="1"/>
</dbReference>
<dbReference type="InterPro" id="IPR050446">
    <property type="entry name" value="FAD-oxidoreductase/Apoptosis"/>
</dbReference>
<evidence type="ECO:0000259" key="9">
    <source>
        <dbReference type="PROSITE" id="PS51296"/>
    </source>
</evidence>
<dbReference type="InterPro" id="IPR017941">
    <property type="entry name" value="Rieske_2Fe-2S"/>
</dbReference>
<accession>A0A9X3YFM1</accession>
<evidence type="ECO:0000256" key="5">
    <source>
        <dbReference type="ARBA" id="ARBA00022827"/>
    </source>
</evidence>
<dbReference type="PRINTS" id="PR00411">
    <property type="entry name" value="PNDRDTASEI"/>
</dbReference>
<evidence type="ECO:0000256" key="1">
    <source>
        <dbReference type="ARBA" id="ARBA00001974"/>
    </source>
</evidence>
<dbReference type="GO" id="GO:0046872">
    <property type="term" value="F:metal ion binding"/>
    <property type="evidence" value="ECO:0007669"/>
    <property type="project" value="UniProtKB-KW"/>
</dbReference>
<keyword evidence="5" id="KW-0274">FAD</keyword>
<evidence type="ECO:0000256" key="3">
    <source>
        <dbReference type="ARBA" id="ARBA00022714"/>
    </source>
</evidence>
<evidence type="ECO:0000256" key="8">
    <source>
        <dbReference type="ARBA" id="ARBA00023014"/>
    </source>
</evidence>
<dbReference type="SUPFAM" id="SSF50022">
    <property type="entry name" value="ISP domain"/>
    <property type="match status" value="1"/>
</dbReference>
<dbReference type="Gene3D" id="2.102.10.10">
    <property type="entry name" value="Rieske [2Fe-2S] iron-sulphur domain"/>
    <property type="match status" value="1"/>
</dbReference>
<evidence type="ECO:0000256" key="6">
    <source>
        <dbReference type="ARBA" id="ARBA00023002"/>
    </source>
</evidence>
<dbReference type="InterPro" id="IPR028202">
    <property type="entry name" value="Reductase_C"/>
</dbReference>
<keyword evidence="6" id="KW-0560">Oxidoreductase</keyword>
<evidence type="ECO:0000256" key="2">
    <source>
        <dbReference type="ARBA" id="ARBA00022630"/>
    </source>
</evidence>
<reference evidence="10" key="1">
    <citation type="submission" date="2023-02" db="EMBL/GenBank/DDBJ databases">
        <title>Tahibacter soli sp. nov. isolated from soil.</title>
        <authorList>
            <person name="Baek J.H."/>
            <person name="Lee J.K."/>
            <person name="Choi D.G."/>
            <person name="Jeon C.O."/>
        </authorList>
    </citation>
    <scope>NUCLEOTIDE SEQUENCE</scope>
    <source>
        <strain evidence="10">BL</strain>
    </source>
</reference>
<dbReference type="PROSITE" id="PS51296">
    <property type="entry name" value="RIESKE"/>
    <property type="match status" value="1"/>
</dbReference>
<keyword evidence="2" id="KW-0285">Flavoprotein</keyword>
<keyword evidence="3" id="KW-0001">2Fe-2S</keyword>
<dbReference type="RefSeq" id="WP_263544450.1">
    <property type="nucleotide sequence ID" value="NZ_JAOVZO020000001.1"/>
</dbReference>
<dbReference type="Gene3D" id="3.50.50.60">
    <property type="entry name" value="FAD/NAD(P)-binding domain"/>
    <property type="match status" value="2"/>
</dbReference>
<keyword evidence="7" id="KW-0408">Iron</keyword>
<dbReference type="Pfam" id="PF14759">
    <property type="entry name" value="Reductase_C"/>
    <property type="match status" value="1"/>
</dbReference>
<dbReference type="Gene3D" id="3.30.390.30">
    <property type="match status" value="1"/>
</dbReference>
<dbReference type="GO" id="GO:0005737">
    <property type="term" value="C:cytoplasm"/>
    <property type="evidence" value="ECO:0007669"/>
    <property type="project" value="TreeGrafter"/>
</dbReference>
<dbReference type="Pfam" id="PF00355">
    <property type="entry name" value="Rieske"/>
    <property type="match status" value="1"/>
</dbReference>
<sequence>MSSSHSDTAQHPDLTLGVDASSIPDDGVLPGRVGDSPVLLARVDGAIVAVGGACTHYGGALHEGLRTGCFIHCPLHHACFDLRTGAAVRAPALNPLERWKVEEQGGKVFVRETLAAADADARDASGDPASIVIVGGGAAGLAAAQRLRDLGYAGALTMLSDDTLAPYDRPNVSKDYLAGTADPAWMPLRDDAFYRDRGIALRTGTRVEAIDAAARRVVLAGGEALSYDRLLLATGAEPNRPATPGFDRDNVFVVRSQDDSDRLIAAARNASSIAVVGSSFIGLEVAASLRARGLPVHVIGRDDVPMAGKLGGAIGALIQDVHERNGVQFHLRRSVQGYDGERLTLDDGSTVEADVVVLGVGVTPRLALAESAGLALDKGVRVDASMRTSDPNIYAAGDIARFPNPFGGAAIRVEPIRVEHWVLAERLGQIAAAAMLGIDERYDEAPFFWSVHYDVTIRYVGSADGWDAIEEIGSVAQRDAEVRYRKGGRVVAVATINRDVASLEAAELGLLR</sequence>
<comment type="caution">
    <text evidence="10">The sequence shown here is derived from an EMBL/GenBank/DDBJ whole genome shotgun (WGS) entry which is preliminary data.</text>
</comment>
<dbReference type="Pfam" id="PF07992">
    <property type="entry name" value="Pyr_redox_2"/>
    <property type="match status" value="1"/>
</dbReference>
<organism evidence="10 11">
    <name type="scientific">Tahibacter soli</name>
    <dbReference type="NCBI Taxonomy" id="2983605"/>
    <lineage>
        <taxon>Bacteria</taxon>
        <taxon>Pseudomonadati</taxon>
        <taxon>Pseudomonadota</taxon>
        <taxon>Gammaproteobacteria</taxon>
        <taxon>Lysobacterales</taxon>
        <taxon>Rhodanobacteraceae</taxon>
        <taxon>Tahibacter</taxon>
    </lineage>
</organism>
<dbReference type="GO" id="GO:0016651">
    <property type="term" value="F:oxidoreductase activity, acting on NAD(P)H"/>
    <property type="evidence" value="ECO:0007669"/>
    <property type="project" value="TreeGrafter"/>
</dbReference>
<evidence type="ECO:0000256" key="7">
    <source>
        <dbReference type="ARBA" id="ARBA00023004"/>
    </source>
</evidence>
<feature type="domain" description="Rieske" evidence="9">
    <location>
        <begin position="15"/>
        <end position="110"/>
    </location>
</feature>
<dbReference type="InterPro" id="IPR036922">
    <property type="entry name" value="Rieske_2Fe-2S_sf"/>
</dbReference>
<evidence type="ECO:0000313" key="10">
    <source>
        <dbReference type="EMBL" id="MDC8011031.1"/>
    </source>
</evidence>
<gene>
    <name evidence="10" type="ORF">OD750_000565</name>
</gene>
<comment type="cofactor">
    <cofactor evidence="1">
        <name>FAD</name>
        <dbReference type="ChEBI" id="CHEBI:57692"/>
    </cofactor>
</comment>